<keyword evidence="3" id="KW-1185">Reference proteome</keyword>
<feature type="compositionally biased region" description="Polar residues" evidence="1">
    <location>
        <begin position="1"/>
        <end position="12"/>
    </location>
</feature>
<dbReference type="EMBL" id="MU003699">
    <property type="protein sequence ID" value="KAF2811296.1"/>
    <property type="molecule type" value="Genomic_DNA"/>
</dbReference>
<gene>
    <name evidence="2 4" type="ORF">BDZ99DRAFT_462518</name>
</gene>
<feature type="region of interest" description="Disordered" evidence="1">
    <location>
        <begin position="1"/>
        <end position="27"/>
    </location>
</feature>
<evidence type="ECO:0000313" key="3">
    <source>
        <dbReference type="Proteomes" id="UP000504636"/>
    </source>
</evidence>
<reference evidence="4" key="2">
    <citation type="submission" date="2020-04" db="EMBL/GenBank/DDBJ databases">
        <authorList>
            <consortium name="NCBI Genome Project"/>
        </authorList>
    </citation>
    <scope>NUCLEOTIDE SEQUENCE</scope>
    <source>
        <strain evidence="4">CBS 304.34</strain>
    </source>
</reference>
<reference evidence="4" key="3">
    <citation type="submission" date="2025-04" db="UniProtKB">
        <authorList>
            <consortium name="RefSeq"/>
        </authorList>
    </citation>
    <scope>IDENTIFICATION</scope>
    <source>
        <strain evidence="4">CBS 304.34</strain>
    </source>
</reference>
<dbReference type="OrthoDB" id="10338109at2759"/>
<accession>A0A6A6YQV9</accession>
<name>A0A6A6YQV9_9PEZI</name>
<reference evidence="2 4" key="1">
    <citation type="journal article" date="2020" name="Stud. Mycol.">
        <title>101 Dothideomycetes genomes: a test case for predicting lifestyles and emergence of pathogens.</title>
        <authorList>
            <person name="Haridas S."/>
            <person name="Albert R."/>
            <person name="Binder M."/>
            <person name="Bloem J."/>
            <person name="Labutti K."/>
            <person name="Salamov A."/>
            <person name="Andreopoulos B."/>
            <person name="Baker S."/>
            <person name="Barry K."/>
            <person name="Bills G."/>
            <person name="Bluhm B."/>
            <person name="Cannon C."/>
            <person name="Castanera R."/>
            <person name="Culley D."/>
            <person name="Daum C."/>
            <person name="Ezra D."/>
            <person name="Gonzalez J."/>
            <person name="Henrissat B."/>
            <person name="Kuo A."/>
            <person name="Liang C."/>
            <person name="Lipzen A."/>
            <person name="Lutzoni F."/>
            <person name="Magnuson J."/>
            <person name="Mondo S."/>
            <person name="Nolan M."/>
            <person name="Ohm R."/>
            <person name="Pangilinan J."/>
            <person name="Park H.-J."/>
            <person name="Ramirez L."/>
            <person name="Alfaro M."/>
            <person name="Sun H."/>
            <person name="Tritt A."/>
            <person name="Yoshinaga Y."/>
            <person name="Zwiers L.-H."/>
            <person name="Turgeon B."/>
            <person name="Goodwin S."/>
            <person name="Spatafora J."/>
            <person name="Crous P."/>
            <person name="Grigoriev I."/>
        </authorList>
    </citation>
    <scope>NUCLEOTIDE SEQUENCE</scope>
    <source>
        <strain evidence="2 4">CBS 304.34</strain>
    </source>
</reference>
<dbReference type="GeneID" id="54460755"/>
<evidence type="ECO:0000313" key="2">
    <source>
        <dbReference type="EMBL" id="KAF2811296.1"/>
    </source>
</evidence>
<evidence type="ECO:0000313" key="4">
    <source>
        <dbReference type="RefSeq" id="XP_033578260.1"/>
    </source>
</evidence>
<proteinExistence type="predicted"/>
<organism evidence="2">
    <name type="scientific">Mytilinidion resinicola</name>
    <dbReference type="NCBI Taxonomy" id="574789"/>
    <lineage>
        <taxon>Eukaryota</taxon>
        <taxon>Fungi</taxon>
        <taxon>Dikarya</taxon>
        <taxon>Ascomycota</taxon>
        <taxon>Pezizomycotina</taxon>
        <taxon>Dothideomycetes</taxon>
        <taxon>Pleosporomycetidae</taxon>
        <taxon>Mytilinidiales</taxon>
        <taxon>Mytilinidiaceae</taxon>
        <taxon>Mytilinidion</taxon>
    </lineage>
</organism>
<dbReference type="RefSeq" id="XP_033578260.1">
    <property type="nucleotide sequence ID" value="XM_033719862.1"/>
</dbReference>
<evidence type="ECO:0000256" key="1">
    <source>
        <dbReference type="SAM" id="MobiDB-lite"/>
    </source>
</evidence>
<feature type="region of interest" description="Disordered" evidence="1">
    <location>
        <begin position="157"/>
        <end position="177"/>
    </location>
</feature>
<sequence>MGLKTAPTSTNPPKGKPLAKTYKAPAHQPALPNFQTLGMLGQMPMTVHPAAREKWTGYREDPNQSEIADHTTTVKFEPSSDSPVEKNGRFVSLWKEGSHLIDAQGRSVELATEDDEEDVSLPMSRIDLQDKTDITIPDAESTPKGKFDGMAIQDTYFDSDDSEYPDEEFQTATEGTSKPEAGCQLHCNNEILTRLRAAAPRTEFAYRNCALDEIERIFLLEQTKAERYAGYVVPPLVVIATDRAKFIIQCRNDDIERRGLDEYYVDAQIDWAKWTVKAVKAGLFHLPRGQCGSLRNQVQARDP</sequence>
<dbReference type="AlphaFoldDB" id="A0A6A6YQV9"/>
<dbReference type="Proteomes" id="UP000504636">
    <property type="component" value="Unplaced"/>
</dbReference>
<feature type="compositionally biased region" description="Acidic residues" evidence="1">
    <location>
        <begin position="157"/>
        <end position="169"/>
    </location>
</feature>
<protein>
    <submittedName>
        <fullName evidence="2 4">Uncharacterized protein</fullName>
    </submittedName>
</protein>